<evidence type="ECO:0000313" key="2">
    <source>
        <dbReference type="EMBL" id="KAK8488347.1"/>
    </source>
</evidence>
<evidence type="ECO:0000256" key="1">
    <source>
        <dbReference type="SAM" id="MobiDB-lite"/>
    </source>
</evidence>
<sequence>MKARCAVPVQQKGRIRFHEEVGSSNSHSGFSSIGDDHVFEGTGAGVDVPSGPAPIATAMPLRSIPIPTSVVLSLGVATTTSLTAEEGVVVPTEATVGVNGSHDVLAVDGSCKVHITDNILFSDEHDVFVTRVSHEVAAPVVVAPAFDAIEEWLAEDNDSDVQVTADLPVKIPAKRSSGGSDPSKAKRARAITTSSILKESRVLKAGMSRSKISSAAVDK</sequence>
<proteinExistence type="predicted"/>
<gene>
    <name evidence="2" type="ORF">V6N11_037841</name>
</gene>
<feature type="region of interest" description="Disordered" evidence="1">
    <location>
        <begin position="171"/>
        <end position="190"/>
    </location>
</feature>
<evidence type="ECO:0000313" key="3">
    <source>
        <dbReference type="Proteomes" id="UP001396334"/>
    </source>
</evidence>
<accession>A0ABR2A5R5</accession>
<organism evidence="2 3">
    <name type="scientific">Hibiscus sabdariffa</name>
    <name type="common">roselle</name>
    <dbReference type="NCBI Taxonomy" id="183260"/>
    <lineage>
        <taxon>Eukaryota</taxon>
        <taxon>Viridiplantae</taxon>
        <taxon>Streptophyta</taxon>
        <taxon>Embryophyta</taxon>
        <taxon>Tracheophyta</taxon>
        <taxon>Spermatophyta</taxon>
        <taxon>Magnoliopsida</taxon>
        <taxon>eudicotyledons</taxon>
        <taxon>Gunneridae</taxon>
        <taxon>Pentapetalae</taxon>
        <taxon>rosids</taxon>
        <taxon>malvids</taxon>
        <taxon>Malvales</taxon>
        <taxon>Malvaceae</taxon>
        <taxon>Malvoideae</taxon>
        <taxon>Hibiscus</taxon>
    </lineage>
</organism>
<name>A0ABR2A5R5_9ROSI</name>
<reference evidence="2 3" key="1">
    <citation type="journal article" date="2024" name="G3 (Bethesda)">
        <title>Genome assembly of Hibiscus sabdariffa L. provides insights into metabolisms of medicinal natural products.</title>
        <authorList>
            <person name="Kim T."/>
        </authorList>
    </citation>
    <scope>NUCLEOTIDE SEQUENCE [LARGE SCALE GENOMIC DNA]</scope>
    <source>
        <strain evidence="2">TK-2024</strain>
        <tissue evidence="2">Old leaves</tissue>
    </source>
</reference>
<dbReference type="EMBL" id="JBBPBN010000353">
    <property type="protein sequence ID" value="KAK8488347.1"/>
    <property type="molecule type" value="Genomic_DNA"/>
</dbReference>
<dbReference type="Proteomes" id="UP001396334">
    <property type="component" value="Unassembled WGS sequence"/>
</dbReference>
<comment type="caution">
    <text evidence="2">The sequence shown here is derived from an EMBL/GenBank/DDBJ whole genome shotgun (WGS) entry which is preliminary data.</text>
</comment>
<protein>
    <submittedName>
        <fullName evidence="2">Uncharacterized protein</fullName>
    </submittedName>
</protein>
<keyword evidence="3" id="KW-1185">Reference proteome</keyword>